<evidence type="ECO:0000256" key="1">
    <source>
        <dbReference type="SAM" id="MobiDB-lite"/>
    </source>
</evidence>
<dbReference type="InterPro" id="IPR055015">
    <property type="entry name" value="GCX_COOH"/>
</dbReference>
<evidence type="ECO:0000313" key="3">
    <source>
        <dbReference type="EMBL" id="PRY48075.1"/>
    </source>
</evidence>
<dbReference type="RefSeq" id="WP_106295562.1">
    <property type="nucleotide sequence ID" value="NZ_PVTH01000016.1"/>
</dbReference>
<sequence>MKVFLYLQVLVFVFAFSRVLGQPPQEHEELSSYSSSRSTVTASGSITLLPGFTVPLGSSFHAYIVSGPSVLCVPLASAMSQNQNYIVTLTPREAFDDRANLLDKSTCEVMQSVQYFDGLGRPLQTVQVKGSPNADKDIVVPVAYDAFGREVKKYLPYASVSNNGSYKTNALTDQQGYYAAPPSGVTAIPNPFLETLFESSPLNRVLDQGAPGAAWQIGGGHTVRTEYSTNNADPFNSGNTTGSRRVALYTATVGANNTRALSRANNNAVYAGSQLYLTIIRDENWRPEDGCLGTNEEYKDKQGQVVLKRTYNKKGSATEMLSTYYVYDDYGNLSFVLPPASNPDANAAISTATLNDLCYQYRYDGRNQMTGKKVPGKGWELMIYNPLDQLVLSQDAEQRAKSPQEWSFTKYNAFGQVVMTGLYTDASGAADAGVLPNDARRTALQTQVSNQPNILWESRLATASAAETGYTNITFPTTVALYLSINYYDDYAFPGGNPYLNNYSQMCKGLLTGSRIKVLKEAIAAGTTDMLWNINYYDDRGRVVHSYNQHYKGGSIAVENYDETLNSYNFTDEVVVSTRLHRASGAAMVKVITEYEYDHMGRKKRTYQQIGDNAGDRVELASLRYNEVGQLKDKALHNNLQSTSYSYNPRGWLKTSISPQFGMTLKYEDGASPQWNGNISAQEWSGGSYAYNYDKLNRLVSGIAADGRSEKSIDYDLNGNIMGLQRYTSASAQEDGLRYYYNGSNRLQSVFDSVTTYASNQYQQPGTTGYNYDLNGNMTARTHSVNSQNSINEIKYNVLNLPRQVTLGNGTVIQYVYDASGRKLRKLVGAAATEYISGIQYTGTTLDFIQTEEGRIVNNGGSYKYEYNLSDHLGNVRYSFDSYNASVRQLQRDDYYPFGLRIARVAGTVANKYLYNGKEIQDELNQYDYGWRFYDPVIARWNTVDPLADEYEEYSPYNYTLNNPVNAIDPDGQWVQPAIRIAQAVLRNPVVQRELSKLAVAAGAYIGGRAVITHARNNIANRDATNVVTNTSPTSQAVTPSKAQIAKMKAKLESSSSDGAQKQEGSIYKVPGSATKSGKPYVGRHNKLTPQETRKSDDGRDRTQAEVIDTYDPSNREEGQYKEQKAMDNNGGVENLDNKRREVSEKRMKDLEKKQNGN</sequence>
<dbReference type="PANTHER" id="PTHR32305:SF15">
    <property type="entry name" value="PROTEIN RHSA-RELATED"/>
    <property type="match status" value="1"/>
</dbReference>
<dbReference type="NCBIfam" id="NF045639">
    <property type="entry name" value="GCX_COOH"/>
    <property type="match status" value="1"/>
</dbReference>
<accession>A0A2T0TQX0</accession>
<dbReference type="OrthoDB" id="1191296at2"/>
<dbReference type="NCBIfam" id="TIGR03696">
    <property type="entry name" value="Rhs_assc_core"/>
    <property type="match status" value="1"/>
</dbReference>
<feature type="domain" description="DUF6443" evidence="2">
    <location>
        <begin position="88"/>
        <end position="229"/>
    </location>
</feature>
<evidence type="ECO:0000259" key="2">
    <source>
        <dbReference type="Pfam" id="PF20041"/>
    </source>
</evidence>
<reference evidence="3 4" key="1">
    <citation type="submission" date="2018-03" db="EMBL/GenBank/DDBJ databases">
        <title>Genomic Encyclopedia of Type Strains, Phase III (KMG-III): the genomes of soil and plant-associated and newly described type strains.</title>
        <authorList>
            <person name="Whitman W."/>
        </authorList>
    </citation>
    <scope>NUCLEOTIDE SEQUENCE [LARGE SCALE GENOMIC DNA]</scope>
    <source>
        <strain evidence="3 4">CGMCC 1.9313</strain>
    </source>
</reference>
<dbReference type="InterPro" id="IPR050708">
    <property type="entry name" value="T6SS_VgrG/RHS"/>
</dbReference>
<dbReference type="Pfam" id="PF20041">
    <property type="entry name" value="DUF6443"/>
    <property type="match status" value="1"/>
</dbReference>
<dbReference type="AlphaFoldDB" id="A0A2T0TQX0"/>
<gene>
    <name evidence="3" type="ORF">B0I27_1169</name>
</gene>
<feature type="compositionally biased region" description="Basic and acidic residues" evidence="1">
    <location>
        <begin position="1136"/>
        <end position="1158"/>
    </location>
</feature>
<feature type="compositionally biased region" description="Basic and acidic residues" evidence="1">
    <location>
        <begin position="1114"/>
        <end position="1126"/>
    </location>
</feature>
<feature type="compositionally biased region" description="Polar residues" evidence="1">
    <location>
        <begin position="1053"/>
        <end position="1064"/>
    </location>
</feature>
<dbReference type="InterPro" id="IPR045619">
    <property type="entry name" value="DUF6443"/>
</dbReference>
<dbReference type="PANTHER" id="PTHR32305">
    <property type="match status" value="1"/>
</dbReference>
<dbReference type="Gene3D" id="2.180.10.10">
    <property type="entry name" value="RHS repeat-associated core"/>
    <property type="match status" value="2"/>
</dbReference>
<evidence type="ECO:0000313" key="4">
    <source>
        <dbReference type="Proteomes" id="UP000238034"/>
    </source>
</evidence>
<feature type="region of interest" description="Disordered" evidence="1">
    <location>
        <begin position="1048"/>
        <end position="1158"/>
    </location>
</feature>
<name>A0A2T0TQX0_9SPHI</name>
<dbReference type="InterPro" id="IPR022385">
    <property type="entry name" value="Rhs_assc_core"/>
</dbReference>
<keyword evidence="4" id="KW-1185">Reference proteome</keyword>
<proteinExistence type="predicted"/>
<dbReference type="EMBL" id="PVTH01000016">
    <property type="protein sequence ID" value="PRY48075.1"/>
    <property type="molecule type" value="Genomic_DNA"/>
</dbReference>
<organism evidence="3 4">
    <name type="scientific">Arcticibacter pallidicorallinus</name>
    <dbReference type="NCBI Taxonomy" id="1259464"/>
    <lineage>
        <taxon>Bacteria</taxon>
        <taxon>Pseudomonadati</taxon>
        <taxon>Bacteroidota</taxon>
        <taxon>Sphingobacteriia</taxon>
        <taxon>Sphingobacteriales</taxon>
        <taxon>Sphingobacteriaceae</taxon>
        <taxon>Arcticibacter</taxon>
    </lineage>
</organism>
<protein>
    <submittedName>
        <fullName evidence="3">RHS repeat-associated protein</fullName>
    </submittedName>
</protein>
<comment type="caution">
    <text evidence="3">The sequence shown here is derived from an EMBL/GenBank/DDBJ whole genome shotgun (WGS) entry which is preliminary data.</text>
</comment>
<dbReference type="Proteomes" id="UP000238034">
    <property type="component" value="Unassembled WGS sequence"/>
</dbReference>
<feature type="compositionally biased region" description="Basic and acidic residues" evidence="1">
    <location>
        <begin position="1092"/>
        <end position="1104"/>
    </location>
</feature>